<dbReference type="PANTHER" id="PTHR11538">
    <property type="entry name" value="PHENYLALANYL-TRNA SYNTHETASE"/>
    <property type="match status" value="1"/>
</dbReference>
<accession>A0AA38TV29</accession>
<dbReference type="GO" id="GO:0005737">
    <property type="term" value="C:cytoplasm"/>
    <property type="evidence" value="ECO:0007669"/>
    <property type="project" value="TreeGrafter"/>
</dbReference>
<keyword evidence="3" id="KW-1185">Reference proteome</keyword>
<feature type="domain" description="25S rRNA (uridine-N(3))-methyltransferase BMT5-like" evidence="1">
    <location>
        <begin position="55"/>
        <end position="222"/>
    </location>
</feature>
<dbReference type="EMBL" id="JARYMX010000002">
    <property type="protein sequence ID" value="KAJ9560926.1"/>
    <property type="molecule type" value="Genomic_DNA"/>
</dbReference>
<name>A0AA38TV29_9ASTR</name>
<dbReference type="Pfam" id="PF10354">
    <property type="entry name" value="BMT5-like"/>
    <property type="match status" value="1"/>
</dbReference>
<organism evidence="2 3">
    <name type="scientific">Centaurea solstitialis</name>
    <name type="common">yellow star-thistle</name>
    <dbReference type="NCBI Taxonomy" id="347529"/>
    <lineage>
        <taxon>Eukaryota</taxon>
        <taxon>Viridiplantae</taxon>
        <taxon>Streptophyta</taxon>
        <taxon>Embryophyta</taxon>
        <taxon>Tracheophyta</taxon>
        <taxon>Spermatophyta</taxon>
        <taxon>Magnoliopsida</taxon>
        <taxon>eudicotyledons</taxon>
        <taxon>Gunneridae</taxon>
        <taxon>Pentapetalae</taxon>
        <taxon>asterids</taxon>
        <taxon>campanulids</taxon>
        <taxon>Asterales</taxon>
        <taxon>Asteraceae</taxon>
        <taxon>Carduoideae</taxon>
        <taxon>Cardueae</taxon>
        <taxon>Centaureinae</taxon>
        <taxon>Centaurea</taxon>
    </lineage>
</organism>
<evidence type="ECO:0000313" key="2">
    <source>
        <dbReference type="EMBL" id="KAJ9560926.1"/>
    </source>
</evidence>
<dbReference type="Proteomes" id="UP001172457">
    <property type="component" value="Chromosome 2"/>
</dbReference>
<dbReference type="InterPro" id="IPR019446">
    <property type="entry name" value="BMT5-like"/>
</dbReference>
<comment type="caution">
    <text evidence="2">The sequence shown here is derived from an EMBL/GenBank/DDBJ whole genome shotgun (WGS) entry which is preliminary data.</text>
</comment>
<gene>
    <name evidence="2" type="ORF">OSB04_006086</name>
</gene>
<evidence type="ECO:0000313" key="3">
    <source>
        <dbReference type="Proteomes" id="UP001172457"/>
    </source>
</evidence>
<reference evidence="2" key="1">
    <citation type="submission" date="2023-03" db="EMBL/GenBank/DDBJ databases">
        <title>Chromosome-scale reference genome and RAD-based genetic map of yellow starthistle (Centaurea solstitialis) reveal putative structural variation and QTLs associated with invader traits.</title>
        <authorList>
            <person name="Reatini B."/>
            <person name="Cang F.A."/>
            <person name="Jiang Q."/>
            <person name="Mckibben M.T.W."/>
            <person name="Barker M.S."/>
            <person name="Rieseberg L.H."/>
            <person name="Dlugosch K.M."/>
        </authorList>
    </citation>
    <scope>NUCLEOTIDE SEQUENCE</scope>
    <source>
        <strain evidence="2">CAN-66</strain>
        <tissue evidence="2">Leaf</tissue>
    </source>
</reference>
<sequence>MAMAANSSIPMIVSFELQPPVKKVGGSRMLAFKRTKAGFRSKVVVSSYSNNKRILLVGEADFSFSLSLATSFESAENMVPTTIDSYDDAIVKHNKAQGNIELLKQLGAQVFHGVDATKMAANLSLPRRMYDRIIFNFPHAGYCGEYEAHPDMIMSHQRLVRGFLDNAIKMLHPYTGEIHLRHRTQYPFNKWEIIKIAYQCGLVLIDSRDFNIGDYPGYQNKRGAGSKPDKPFPLESSKTFKFFPLGNSL</sequence>
<dbReference type="GO" id="GO:0070475">
    <property type="term" value="P:rRNA base methylation"/>
    <property type="evidence" value="ECO:0007669"/>
    <property type="project" value="InterPro"/>
</dbReference>
<dbReference type="GO" id="GO:0070042">
    <property type="term" value="F:rRNA (uridine-N3-)-methyltransferase activity"/>
    <property type="evidence" value="ECO:0007669"/>
    <property type="project" value="InterPro"/>
</dbReference>
<proteinExistence type="predicted"/>
<dbReference type="AlphaFoldDB" id="A0AA38TV29"/>
<dbReference type="PANTHER" id="PTHR11538:SF26">
    <property type="entry name" value="FERREDOXIN-FOLD ANTICODON-BINDING DOMAIN-CONTAINING PROTEIN 1"/>
    <property type="match status" value="1"/>
</dbReference>
<protein>
    <recommendedName>
        <fullName evidence="1">25S rRNA (uridine-N(3))-methyltransferase BMT5-like domain-containing protein</fullName>
    </recommendedName>
</protein>
<evidence type="ECO:0000259" key="1">
    <source>
        <dbReference type="Pfam" id="PF10354"/>
    </source>
</evidence>